<feature type="transmembrane region" description="Helical" evidence="7">
    <location>
        <begin position="346"/>
        <end position="371"/>
    </location>
</feature>
<proteinExistence type="predicted"/>
<feature type="domain" description="Citrate transporter-like" evidence="8">
    <location>
        <begin position="28"/>
        <end position="389"/>
    </location>
</feature>
<feature type="compositionally biased region" description="Acidic residues" evidence="6">
    <location>
        <begin position="218"/>
        <end position="229"/>
    </location>
</feature>
<keyword evidence="2" id="KW-0813">Transport</keyword>
<evidence type="ECO:0000256" key="6">
    <source>
        <dbReference type="SAM" id="MobiDB-lite"/>
    </source>
</evidence>
<evidence type="ECO:0000313" key="9">
    <source>
        <dbReference type="EMBL" id="MSS81501.1"/>
    </source>
</evidence>
<dbReference type="EMBL" id="VULN01000003">
    <property type="protein sequence ID" value="MSS81501.1"/>
    <property type="molecule type" value="Genomic_DNA"/>
</dbReference>
<keyword evidence="5 7" id="KW-0472">Membrane</keyword>
<dbReference type="PANTHER" id="PTHR30354:SF26">
    <property type="entry name" value="TRANSPORTER, PUTATIVE-RELATED"/>
    <property type="match status" value="1"/>
</dbReference>
<feature type="transmembrane region" description="Helical" evidence="7">
    <location>
        <begin position="425"/>
        <end position="442"/>
    </location>
</feature>
<feature type="transmembrane region" description="Helical" evidence="7">
    <location>
        <begin position="96"/>
        <end position="127"/>
    </location>
</feature>
<feature type="transmembrane region" description="Helical" evidence="7">
    <location>
        <begin position="392"/>
        <end position="413"/>
    </location>
</feature>
<dbReference type="Proteomes" id="UP000441455">
    <property type="component" value="Unassembled WGS sequence"/>
</dbReference>
<evidence type="ECO:0000256" key="5">
    <source>
        <dbReference type="ARBA" id="ARBA00023136"/>
    </source>
</evidence>
<feature type="region of interest" description="Disordered" evidence="6">
    <location>
        <begin position="210"/>
        <end position="229"/>
    </location>
</feature>
<feature type="transmembrane region" description="Helical" evidence="7">
    <location>
        <begin position="58"/>
        <end position="76"/>
    </location>
</feature>
<evidence type="ECO:0000256" key="4">
    <source>
        <dbReference type="ARBA" id="ARBA00022989"/>
    </source>
</evidence>
<evidence type="ECO:0000256" key="3">
    <source>
        <dbReference type="ARBA" id="ARBA00022692"/>
    </source>
</evidence>
<accession>A0A6N7VWL7</accession>
<evidence type="ECO:0000256" key="7">
    <source>
        <dbReference type="SAM" id="Phobius"/>
    </source>
</evidence>
<protein>
    <submittedName>
        <fullName evidence="9">Citrate:H+ symporter</fullName>
    </submittedName>
</protein>
<evidence type="ECO:0000259" key="8">
    <source>
        <dbReference type="Pfam" id="PF03600"/>
    </source>
</evidence>
<evidence type="ECO:0000256" key="1">
    <source>
        <dbReference type="ARBA" id="ARBA00004141"/>
    </source>
</evidence>
<dbReference type="OrthoDB" id="5329450at2"/>
<dbReference type="GO" id="GO:0005886">
    <property type="term" value="C:plasma membrane"/>
    <property type="evidence" value="ECO:0007669"/>
    <property type="project" value="TreeGrafter"/>
</dbReference>
<keyword evidence="3 7" id="KW-0812">Transmembrane</keyword>
<reference evidence="9 10" key="1">
    <citation type="submission" date="2019-08" db="EMBL/GenBank/DDBJ databases">
        <title>In-depth cultivation of the pig gut microbiome towards novel bacterial diversity and tailored functional studies.</title>
        <authorList>
            <person name="Wylensek D."/>
            <person name="Hitch T.C.A."/>
            <person name="Clavel T."/>
        </authorList>
    </citation>
    <scope>NUCLEOTIDE SEQUENCE [LARGE SCALE GENOMIC DNA]</scope>
    <source>
        <strain evidence="9 10">WCA-389-WT-5B</strain>
    </source>
</reference>
<evidence type="ECO:0000256" key="2">
    <source>
        <dbReference type="ARBA" id="ARBA00022448"/>
    </source>
</evidence>
<dbReference type="GO" id="GO:0015128">
    <property type="term" value="F:gluconate transmembrane transporter activity"/>
    <property type="evidence" value="ECO:0007669"/>
    <property type="project" value="InterPro"/>
</dbReference>
<sequence length="444" mass="47468">MFLGIVGFLMVVIIVAALIRGKSNPVPLFVMVPVIAALICGFSPTEIFGFVKAGVSKTWSTAVLFIFSIVYFSMMGDMGLFDPMVNWLVKKAGSNIVMVTVATACIAVISHLDGALASTLLITIPAMLPIYKKLHMRPVVLVCIIGAAMSIMNLLPWGGPVARTGVVLNADVNALWQELLPLQGVGLIILLVFAAYMGVMEKRRGAGLNPTGKAAQLSDDDEDKSADDDLSAEDAEFMRRPKMIWFNGILTLFVIGLLCFTKIPLYGAFMFGLAVALVANFHSAKDQARAIKMHAATALTMPMILLASGVFLGVLSKTGMMKAMAQMLIAIVPAALGPHLQDVFGFFAVPIGMMLGTDSYFFGLLPLAIGVGQQFGVDPHNMAMAMLIGKNYGVMVTPHAATTFLACGLAGISIKELLTFCAPRLWVLSWISLACGLMLGLFHL</sequence>
<evidence type="ECO:0000313" key="10">
    <source>
        <dbReference type="Proteomes" id="UP000441455"/>
    </source>
</evidence>
<organism evidence="9 10">
    <name type="scientific">Acidaminococcus fermentans</name>
    <dbReference type="NCBI Taxonomy" id="905"/>
    <lineage>
        <taxon>Bacteria</taxon>
        <taxon>Bacillati</taxon>
        <taxon>Bacillota</taxon>
        <taxon>Negativicutes</taxon>
        <taxon>Acidaminococcales</taxon>
        <taxon>Acidaminococcaceae</taxon>
        <taxon>Acidaminococcus</taxon>
    </lineage>
</organism>
<dbReference type="InterPro" id="IPR004680">
    <property type="entry name" value="Cit_transptr-like_dom"/>
</dbReference>
<name>A0A6N7VWL7_ACIFE</name>
<feature type="transmembrane region" description="Helical" evidence="7">
    <location>
        <begin position="139"/>
        <end position="159"/>
    </location>
</feature>
<comment type="subcellular location">
    <subcellularLocation>
        <location evidence="1">Membrane</location>
        <topology evidence="1">Multi-pass membrane protein</topology>
    </subcellularLocation>
</comment>
<comment type="caution">
    <text evidence="9">The sequence shown here is derived from an EMBL/GenBank/DDBJ whole genome shotgun (WGS) entry which is preliminary data.</text>
</comment>
<feature type="transmembrane region" description="Helical" evidence="7">
    <location>
        <begin position="293"/>
        <end position="316"/>
    </location>
</feature>
<dbReference type="PANTHER" id="PTHR30354">
    <property type="entry name" value="GNT FAMILY GLUCONATE TRANSPORTER"/>
    <property type="match status" value="1"/>
</dbReference>
<keyword evidence="4 7" id="KW-1133">Transmembrane helix</keyword>
<dbReference type="InterPro" id="IPR003474">
    <property type="entry name" value="Glcn_transporter"/>
</dbReference>
<dbReference type="Pfam" id="PF03600">
    <property type="entry name" value="CitMHS"/>
    <property type="match status" value="1"/>
</dbReference>
<gene>
    <name evidence="9" type="ORF">FX155_02590</name>
</gene>
<feature type="transmembrane region" description="Helical" evidence="7">
    <location>
        <begin position="248"/>
        <end position="281"/>
    </location>
</feature>
<feature type="transmembrane region" description="Helical" evidence="7">
    <location>
        <begin position="179"/>
        <end position="199"/>
    </location>
</feature>
<dbReference type="RefSeq" id="WP_154487727.1">
    <property type="nucleotide sequence ID" value="NZ_VULN01000003.1"/>
</dbReference>
<dbReference type="AlphaFoldDB" id="A0A6N7VWL7"/>
<feature type="transmembrane region" description="Helical" evidence="7">
    <location>
        <begin position="27"/>
        <end position="51"/>
    </location>
</feature>